<dbReference type="InterPro" id="IPR003615">
    <property type="entry name" value="HNH_nuc"/>
</dbReference>
<proteinExistence type="predicted"/>
<gene>
    <name evidence="4" type="ORF">DF223_02325</name>
</gene>
<feature type="domain" description="HNH nuclease" evidence="3">
    <location>
        <begin position="520"/>
        <end position="573"/>
    </location>
</feature>
<dbReference type="Proteomes" id="UP000244962">
    <property type="component" value="Unassembled WGS sequence"/>
</dbReference>
<evidence type="ECO:0000259" key="3">
    <source>
        <dbReference type="SMART" id="SM00507"/>
    </source>
</evidence>
<keyword evidence="1" id="KW-0175">Coiled coil</keyword>
<dbReference type="SMART" id="SM00507">
    <property type="entry name" value="HNHc"/>
    <property type="match status" value="1"/>
</dbReference>
<feature type="compositionally biased region" description="Gly residues" evidence="2">
    <location>
        <begin position="655"/>
        <end position="667"/>
    </location>
</feature>
<protein>
    <submittedName>
        <fullName evidence="4">HNH endonuclease</fullName>
    </submittedName>
</protein>
<dbReference type="OrthoDB" id="5177627at2"/>
<evidence type="ECO:0000313" key="4">
    <source>
        <dbReference type="EMBL" id="PWC08205.1"/>
    </source>
</evidence>
<feature type="region of interest" description="Disordered" evidence="2">
    <location>
        <begin position="210"/>
        <end position="229"/>
    </location>
</feature>
<dbReference type="Pfam" id="PF02720">
    <property type="entry name" value="DUF222"/>
    <property type="match status" value="1"/>
</dbReference>
<keyword evidence="4" id="KW-0540">Nuclease</keyword>
<evidence type="ECO:0000256" key="2">
    <source>
        <dbReference type="SAM" id="MobiDB-lite"/>
    </source>
</evidence>
<keyword evidence="4" id="KW-0255">Endonuclease</keyword>
<reference evidence="5" key="1">
    <citation type="submission" date="2018-04" db="EMBL/GenBank/DDBJ databases">
        <authorList>
            <person name="Liu S."/>
            <person name="Wang Z."/>
            <person name="Li J."/>
        </authorList>
    </citation>
    <scope>NUCLEOTIDE SEQUENCE [LARGE SCALE GENOMIC DNA]</scope>
    <source>
        <strain evidence="5">622</strain>
    </source>
</reference>
<dbReference type="GO" id="GO:0004519">
    <property type="term" value="F:endonuclease activity"/>
    <property type="evidence" value="ECO:0007669"/>
    <property type="project" value="UniProtKB-KW"/>
</dbReference>
<feature type="coiled-coil region" evidence="1">
    <location>
        <begin position="127"/>
        <end position="154"/>
    </location>
</feature>
<feature type="compositionally biased region" description="Polar residues" evidence="2">
    <location>
        <begin position="675"/>
        <end position="685"/>
    </location>
</feature>
<organism evidence="4 5">
    <name type="scientific">Mycetocola zhujimingii</name>
    <dbReference type="NCBI Taxonomy" id="2079792"/>
    <lineage>
        <taxon>Bacteria</taxon>
        <taxon>Bacillati</taxon>
        <taxon>Actinomycetota</taxon>
        <taxon>Actinomycetes</taxon>
        <taxon>Micrococcales</taxon>
        <taxon>Microbacteriaceae</taxon>
        <taxon>Mycetocola</taxon>
    </lineage>
</organism>
<keyword evidence="4" id="KW-0378">Hydrolase</keyword>
<feature type="region of interest" description="Disordered" evidence="2">
    <location>
        <begin position="82"/>
        <end position="101"/>
    </location>
</feature>
<evidence type="ECO:0000313" key="5">
    <source>
        <dbReference type="Proteomes" id="UP000244962"/>
    </source>
</evidence>
<feature type="compositionally biased region" description="Low complexity" evidence="2">
    <location>
        <begin position="628"/>
        <end position="638"/>
    </location>
</feature>
<evidence type="ECO:0000256" key="1">
    <source>
        <dbReference type="SAM" id="Coils"/>
    </source>
</evidence>
<comment type="caution">
    <text evidence="4">The sequence shown here is derived from an EMBL/GenBank/DDBJ whole genome shotgun (WGS) entry which is preliminary data.</text>
</comment>
<feature type="region of interest" description="Disordered" evidence="2">
    <location>
        <begin position="33"/>
        <end position="76"/>
    </location>
</feature>
<accession>A0A2U1TH55</accession>
<feature type="region of interest" description="Disordered" evidence="2">
    <location>
        <begin position="628"/>
        <end position="685"/>
    </location>
</feature>
<name>A0A2U1TH55_9MICO</name>
<keyword evidence="5" id="KW-1185">Reference proteome</keyword>
<dbReference type="KEGG" id="myl:C3E77_08565"/>
<dbReference type="InterPro" id="IPR003870">
    <property type="entry name" value="DUF222"/>
</dbReference>
<feature type="compositionally biased region" description="Polar residues" evidence="2">
    <location>
        <begin position="62"/>
        <end position="71"/>
    </location>
</feature>
<dbReference type="EMBL" id="QEFB01000001">
    <property type="protein sequence ID" value="PWC08205.1"/>
    <property type="molecule type" value="Genomic_DNA"/>
</dbReference>
<dbReference type="RefSeq" id="WP_108391255.1">
    <property type="nucleotide sequence ID" value="NZ_CP026949.1"/>
</dbReference>
<dbReference type="AlphaFoldDB" id="A0A2U1TH55"/>
<sequence>MAKVSEQIREVALRVCDQIARYEDAIEAVGRVAGDAAGPEPEPAAGPEPASGALQVSGRGGSSSAEVSTGITEFGGAGSSFKRPRFVPVEPEPEGAGLGAGSNSGGVVAAGATSASDAGLPLSMVLERAANAELEELLRNAARAKSELDAVIAAGAGVAAKRSARDLGYSGWAQSTGDRTAVNLVQRLTGSTKSEAFRQVRLGEAMGEADAATHPTGFGPGAGTDADGSDEPLIDLDGNVLIDPDPDADPDVDPDADARVSLLRPVPVVPWHEPISRAAREGVIRSEAVTIIMRGLGQPNDRVGVEMLRAAAVEIIADAAGVNADELGVRARHLRDRIDPAGVQLRWDERYANRKWRFGRNEDGTKTAYVAFDEEGAAWVESIVGAALRPRRGGPRMVDPVEAERAEKLRVDERSNDQIVYDILMGAMRTGVQADPTTTYGSRQPGIRVVMTETSLDNRATDSEGAEHLVGTGYLEDSKDAFPGSVVEKQICISGISPILMDTSGTILDVGREQRLHTRKQRVAMAVRDGGCRIEGCECPPSMTEAHHINEWAAHDGCTDLADGILLCPYHHTLVHTFGYRVVRIEGEYYLIPPPGENGERIPIRMPSKSPLEKERLRLAGIKAATDAADAAARAAAGNDGGGSAGGRVHDPAGADGGGDGPSGPGGQRPRENSAHLSAQQTRTA</sequence>